<name>A0ABR0RFM3_9EURO</name>
<gene>
    <name evidence="3" type="ORF">PMZ80_008710</name>
</gene>
<keyword evidence="2" id="KW-1133">Transmembrane helix</keyword>
<keyword evidence="4" id="KW-1185">Reference proteome</keyword>
<reference evidence="3 4" key="1">
    <citation type="journal article" date="2023" name="Res Sq">
        <title>Genomic and morphological characterization of Knufia obscura isolated from the Mars 2020 spacecraft assembly facility.</title>
        <authorList>
            <person name="Chander A.M."/>
            <person name="Teixeira M.M."/>
            <person name="Singh N.K."/>
            <person name="Williams M.P."/>
            <person name="Parker C.W."/>
            <person name="Leo P."/>
            <person name="Stajich J.E."/>
            <person name="Torok T."/>
            <person name="Tighe S."/>
            <person name="Mason C.E."/>
            <person name="Venkateswaran K."/>
        </authorList>
    </citation>
    <scope>NUCLEOTIDE SEQUENCE [LARGE SCALE GENOMIC DNA]</scope>
    <source>
        <strain evidence="3 4">CCFEE 5817</strain>
    </source>
</reference>
<sequence>MSIGGTVLRFGGLGLRILQFLCAGIALGIFSYFLSVLADRDLPIAKRWQAVEGITGAATLYTIFGVLLVLFLGGKAFFGYLAVLLDILFALAFIAVAYLTRHGASSCSGNVQTPIGNGPTNSNSPGYGDNGFGFGGGENSTYFPNLGLACRLNTAVFAVSIIAIFLFLVSAIWQVLMVKHHKKEKAYGPSPSNNYTKGSGKTPFWKRNRRAKNTRDAEAATMGATRPSHETGTTIGNNAYGSEPKYGEPGYGDTMYHNTTTHGNGTRTGNF</sequence>
<dbReference type="Proteomes" id="UP001334248">
    <property type="component" value="Unassembled WGS sequence"/>
</dbReference>
<accession>A0ABR0RFM3</accession>
<keyword evidence="2" id="KW-0812">Transmembrane</keyword>
<feature type="transmembrane region" description="Helical" evidence="2">
    <location>
        <begin position="155"/>
        <end position="176"/>
    </location>
</feature>
<dbReference type="RefSeq" id="XP_064727496.1">
    <property type="nucleotide sequence ID" value="XM_064877109.1"/>
</dbReference>
<feature type="compositionally biased region" description="Polar residues" evidence="1">
    <location>
        <begin position="230"/>
        <end position="240"/>
    </location>
</feature>
<organism evidence="3 4">
    <name type="scientific">Knufia obscura</name>
    <dbReference type="NCBI Taxonomy" id="1635080"/>
    <lineage>
        <taxon>Eukaryota</taxon>
        <taxon>Fungi</taxon>
        <taxon>Dikarya</taxon>
        <taxon>Ascomycota</taxon>
        <taxon>Pezizomycotina</taxon>
        <taxon>Eurotiomycetes</taxon>
        <taxon>Chaetothyriomycetidae</taxon>
        <taxon>Chaetothyriales</taxon>
        <taxon>Trichomeriaceae</taxon>
        <taxon>Knufia</taxon>
    </lineage>
</organism>
<proteinExistence type="predicted"/>
<evidence type="ECO:0008006" key="5">
    <source>
        <dbReference type="Google" id="ProtNLM"/>
    </source>
</evidence>
<evidence type="ECO:0000313" key="3">
    <source>
        <dbReference type="EMBL" id="KAK5939406.1"/>
    </source>
</evidence>
<evidence type="ECO:0000256" key="2">
    <source>
        <dbReference type="SAM" id="Phobius"/>
    </source>
</evidence>
<dbReference type="EMBL" id="JAVHJV010000011">
    <property type="protein sequence ID" value="KAK5939406.1"/>
    <property type="molecule type" value="Genomic_DNA"/>
</dbReference>
<feature type="transmembrane region" description="Helical" evidence="2">
    <location>
        <begin position="17"/>
        <end position="38"/>
    </location>
</feature>
<feature type="transmembrane region" description="Helical" evidence="2">
    <location>
        <begin position="50"/>
        <end position="71"/>
    </location>
</feature>
<protein>
    <recommendedName>
        <fullName evidence="5">MARVEL domain-containing protein</fullName>
    </recommendedName>
</protein>
<evidence type="ECO:0000256" key="1">
    <source>
        <dbReference type="SAM" id="MobiDB-lite"/>
    </source>
</evidence>
<comment type="caution">
    <text evidence="3">The sequence shown here is derived from an EMBL/GenBank/DDBJ whole genome shotgun (WGS) entry which is preliminary data.</text>
</comment>
<feature type="region of interest" description="Disordered" evidence="1">
    <location>
        <begin position="214"/>
        <end position="242"/>
    </location>
</feature>
<keyword evidence="2" id="KW-0472">Membrane</keyword>
<dbReference type="GeneID" id="90002159"/>
<evidence type="ECO:0000313" key="4">
    <source>
        <dbReference type="Proteomes" id="UP001334248"/>
    </source>
</evidence>
<feature type="transmembrane region" description="Helical" evidence="2">
    <location>
        <begin position="77"/>
        <end position="99"/>
    </location>
</feature>